<name>A0A1G8LHZ4_9MICC</name>
<reference evidence="3" key="1">
    <citation type="submission" date="2016-10" db="EMBL/GenBank/DDBJ databases">
        <authorList>
            <person name="Varghese N."/>
            <person name="Submissions S."/>
        </authorList>
    </citation>
    <scope>NUCLEOTIDE SEQUENCE [LARGE SCALE GENOMIC DNA]</scope>
    <source>
        <strain evidence="3">CGMCC 1.10783</strain>
    </source>
</reference>
<organism evidence="2 3">
    <name type="scientific">Arthrobacter cupressi</name>
    <dbReference type="NCBI Taxonomy" id="1045773"/>
    <lineage>
        <taxon>Bacteria</taxon>
        <taxon>Bacillati</taxon>
        <taxon>Actinomycetota</taxon>
        <taxon>Actinomycetes</taxon>
        <taxon>Micrococcales</taxon>
        <taxon>Micrococcaceae</taxon>
        <taxon>Arthrobacter</taxon>
    </lineage>
</organism>
<accession>A0A1G8LHZ4</accession>
<feature type="compositionally biased region" description="Polar residues" evidence="1">
    <location>
        <begin position="523"/>
        <end position="542"/>
    </location>
</feature>
<gene>
    <name evidence="2" type="ORF">SAMN05216555_10372</name>
</gene>
<feature type="region of interest" description="Disordered" evidence="1">
    <location>
        <begin position="523"/>
        <end position="544"/>
    </location>
</feature>
<feature type="compositionally biased region" description="Polar residues" evidence="1">
    <location>
        <begin position="362"/>
        <end position="380"/>
    </location>
</feature>
<protein>
    <recommendedName>
        <fullName evidence="4">Ig-like domain (Group 3)</fullName>
    </recommendedName>
</protein>
<dbReference type="Proteomes" id="UP000182130">
    <property type="component" value="Unassembled WGS sequence"/>
</dbReference>
<proteinExistence type="predicted"/>
<evidence type="ECO:0008006" key="4">
    <source>
        <dbReference type="Google" id="ProtNLM"/>
    </source>
</evidence>
<evidence type="ECO:0000256" key="1">
    <source>
        <dbReference type="SAM" id="MobiDB-lite"/>
    </source>
</evidence>
<sequence length="760" mass="75522">MELSAACQNAPGRPGTLRRTGRRAAAALATGALLLGAAGIARADNIYNNLDGSVDSVAEVMPLNAGGANGVTVLAVQPTGGDGKPGCNLTAATTLTLSLTSSQPSVATVSPSSVTFTACGDTKQVTVTPLSQGSTIVSAAVTSNNTGGTFNLAPATFQVNVAPPAPTNTAPTLGITGVSAGSSYSKGAVPAAVCNVTDTEDGPSTFPATLGAVTGPDAATGVGSQTASCDYTDDGGLHAAASLSYNIVDATAPGISYTLSPVAPDGLNGWYRSEVYLDWTVTEGDSPSTLALTGCTDQLVSVDQVSADYSCAASSSGGSAAQQTVSIKKDGTAPGVEYTSASGTEGNNGWYTSDVTATFTGTDATSGPASATQTATSSGEGSDVVVQSPAFTDNAGNETAAGAASHSFKVDKTAPGVEYTSATGTEGNNGWYTSDVTATFTGTDATSGPASATQTAASSGEGSAVVVESPAFSDNAGNVTAAGAASHSFKIDKTAPSVAYTSASGTLGDNGWYTSDVTATFTGTDATSGPASATQTATSTGEGSDVAVASPAFSDEAGNVTAAGADSRSFKVDKTNPTATFDSLVGNAYFGSVAAAPSCTASDDVSGPAGCVVTGYSTQVGTHTLTATATDNAGRTSTTQHSYTVMAWTLKGFYQPVDMNGVLNTVKGGSTVPAKFEVFAGSTELTDTNVVTMSATKITCTLSTVDDIELTATGNTSLRYDSVSGQFIYNWKTPTTPGSCYRLTMKTADGSSIFANFKMK</sequence>
<dbReference type="STRING" id="1045773.SAMN05216555_10372"/>
<dbReference type="EMBL" id="FNEI01000003">
    <property type="protein sequence ID" value="SDI55324.1"/>
    <property type="molecule type" value="Genomic_DNA"/>
</dbReference>
<evidence type="ECO:0000313" key="3">
    <source>
        <dbReference type="Proteomes" id="UP000182130"/>
    </source>
</evidence>
<dbReference type="NCBIfam" id="NF038114">
    <property type="entry name" value="rightmost"/>
    <property type="match status" value="1"/>
</dbReference>
<feature type="region of interest" description="Disordered" evidence="1">
    <location>
        <begin position="362"/>
        <end position="383"/>
    </location>
</feature>
<evidence type="ECO:0000313" key="2">
    <source>
        <dbReference type="EMBL" id="SDI55324.1"/>
    </source>
</evidence>
<keyword evidence="3" id="KW-1185">Reference proteome</keyword>
<dbReference type="AlphaFoldDB" id="A0A1G8LHZ4"/>